<dbReference type="Proteomes" id="UP000246171">
    <property type="component" value="Unassembled WGS sequence"/>
</dbReference>
<dbReference type="AlphaFoldDB" id="A0A317W559"/>
<protein>
    <submittedName>
        <fullName evidence="1">Uncharacterized protein</fullName>
    </submittedName>
</protein>
<gene>
    <name evidence="1" type="ORF">BO83DRAFT_171414</name>
</gene>
<keyword evidence="2" id="KW-1185">Reference proteome</keyword>
<accession>A0A317W559</accession>
<dbReference type="OrthoDB" id="10257263at2759"/>
<dbReference type="EMBL" id="MSFU01000004">
    <property type="protein sequence ID" value="PWY81189.1"/>
    <property type="molecule type" value="Genomic_DNA"/>
</dbReference>
<dbReference type="RefSeq" id="XP_025391612.1">
    <property type="nucleotide sequence ID" value="XM_025526393.1"/>
</dbReference>
<comment type="caution">
    <text evidence="1">The sequence shown here is derived from an EMBL/GenBank/DDBJ whole genome shotgun (WGS) entry which is preliminary data.</text>
</comment>
<proteinExistence type="predicted"/>
<organism evidence="1 2">
    <name type="scientific">Aspergillus eucalypticola (strain CBS 122712 / IBT 29274)</name>
    <dbReference type="NCBI Taxonomy" id="1448314"/>
    <lineage>
        <taxon>Eukaryota</taxon>
        <taxon>Fungi</taxon>
        <taxon>Dikarya</taxon>
        <taxon>Ascomycota</taxon>
        <taxon>Pezizomycotina</taxon>
        <taxon>Eurotiomycetes</taxon>
        <taxon>Eurotiomycetidae</taxon>
        <taxon>Eurotiales</taxon>
        <taxon>Aspergillaceae</taxon>
        <taxon>Aspergillus</taxon>
        <taxon>Aspergillus subgen. Circumdati</taxon>
    </lineage>
</organism>
<reference evidence="1" key="1">
    <citation type="submission" date="2016-12" db="EMBL/GenBank/DDBJ databases">
        <title>The genomes of Aspergillus section Nigri reveals drivers in fungal speciation.</title>
        <authorList>
            <consortium name="DOE Joint Genome Institute"/>
            <person name="Vesth T.C."/>
            <person name="Nybo J."/>
            <person name="Theobald S."/>
            <person name="Brandl J."/>
            <person name="Frisvad J.C."/>
            <person name="Nielsen K.F."/>
            <person name="Lyhne E.K."/>
            <person name="Kogle M.E."/>
            <person name="Kuo A."/>
            <person name="Riley R."/>
            <person name="Clum A."/>
            <person name="Nolan M."/>
            <person name="Lipzen A."/>
            <person name="Salamov A."/>
            <person name="Henrissat B."/>
            <person name="Wiebenga A."/>
            <person name="De vries R.P."/>
            <person name="Grigoriev I.V."/>
            <person name="Mortensen U.H."/>
            <person name="Andersen M.R."/>
            <person name="Baker S.E."/>
        </authorList>
    </citation>
    <scope>NUCLEOTIDE SEQUENCE</scope>
    <source>
        <strain evidence="1">CBS 122712</strain>
    </source>
</reference>
<dbReference type="GeneID" id="37048355"/>
<evidence type="ECO:0000313" key="1">
    <source>
        <dbReference type="EMBL" id="PWY81189.1"/>
    </source>
</evidence>
<name>A0A317W559_ASPEC</name>
<sequence length="63" mass="6975">MMEAPVMQMTMCFGRVSTLLYPTGGGCRFRAGNHLESHDIKSRSCSDRSVQHWCRGCGGNIPL</sequence>
<evidence type="ECO:0000313" key="2">
    <source>
        <dbReference type="Proteomes" id="UP000246171"/>
    </source>
</evidence>
<dbReference type="VEuPathDB" id="FungiDB:BO83DRAFT_171414"/>